<evidence type="ECO:0000313" key="2">
    <source>
        <dbReference type="EMBL" id="SET74270.1"/>
    </source>
</evidence>
<organism evidence="2 3">
    <name type="scientific">Pseudomonas graminis</name>
    <dbReference type="NCBI Taxonomy" id="158627"/>
    <lineage>
        <taxon>Bacteria</taxon>
        <taxon>Pseudomonadati</taxon>
        <taxon>Pseudomonadota</taxon>
        <taxon>Gammaproteobacteria</taxon>
        <taxon>Pseudomonadales</taxon>
        <taxon>Pseudomonadaceae</taxon>
        <taxon>Pseudomonas</taxon>
    </lineage>
</organism>
<feature type="region of interest" description="Disordered" evidence="1">
    <location>
        <begin position="147"/>
        <end position="173"/>
    </location>
</feature>
<feature type="compositionally biased region" description="Low complexity" evidence="1">
    <location>
        <begin position="93"/>
        <end position="103"/>
    </location>
</feature>
<feature type="region of interest" description="Disordered" evidence="1">
    <location>
        <begin position="1"/>
        <end position="127"/>
    </location>
</feature>
<evidence type="ECO:0000313" key="3">
    <source>
        <dbReference type="Proteomes" id="UP000182332"/>
    </source>
</evidence>
<gene>
    <name evidence="2" type="ORF">SAMN05216197_12342</name>
</gene>
<proteinExistence type="predicted"/>
<dbReference type="EMBL" id="FOHW01000023">
    <property type="protein sequence ID" value="SET74270.1"/>
    <property type="molecule type" value="Genomic_DNA"/>
</dbReference>
<sequence length="265" mass="25529">MKLPGLGASSPKTPDITPQASKPGGKPTPDAGKPTNGPNDSGNGGSRATGNFSNVAQGGGALASGGSAIYRADQSTQNPQYAAQSPAGAVNYGSPAGSGAPAALQNQPLAEHSQGQSNSGEASKPSSPLLQLLDKLIGALLQPFGGGASSHSAGDSARTQTRDAPVAEKGADKNGLASAAGEVGKAMWMVPGVSGFMTGVGESDGSPVGMLKGGVEGGAHIAKGAAEGMIGGGGNPAAMAAGAYTGALSKTKAAPEEVRNVAGMR</sequence>
<dbReference type="Proteomes" id="UP000182332">
    <property type="component" value="Unassembled WGS sequence"/>
</dbReference>
<dbReference type="RefSeq" id="WP_074891171.1">
    <property type="nucleotide sequence ID" value="NZ_FOHW01000023.1"/>
</dbReference>
<feature type="compositionally biased region" description="Polar residues" evidence="1">
    <location>
        <begin position="104"/>
        <end position="127"/>
    </location>
</feature>
<dbReference type="OrthoDB" id="7027434at2"/>
<reference evidence="2 3" key="1">
    <citation type="submission" date="2016-10" db="EMBL/GenBank/DDBJ databases">
        <authorList>
            <person name="de Groot N.N."/>
        </authorList>
    </citation>
    <scope>NUCLEOTIDE SEQUENCE [LARGE SCALE GENOMIC DNA]</scope>
    <source>
        <strain evidence="2 3">DSM 11363</strain>
    </source>
</reference>
<name>A0A1I0GSQ8_9PSED</name>
<feature type="compositionally biased region" description="Polar residues" evidence="1">
    <location>
        <begin position="73"/>
        <end position="83"/>
    </location>
</feature>
<dbReference type="AlphaFoldDB" id="A0A1I0GSQ8"/>
<protein>
    <submittedName>
        <fullName evidence="2">Uncharacterized protein</fullName>
    </submittedName>
</protein>
<feature type="compositionally biased region" description="Polar residues" evidence="1">
    <location>
        <begin position="10"/>
        <end position="20"/>
    </location>
</feature>
<accession>A0A1I0GSQ8</accession>
<evidence type="ECO:0000256" key="1">
    <source>
        <dbReference type="SAM" id="MobiDB-lite"/>
    </source>
</evidence>